<protein>
    <submittedName>
        <fullName evidence="11">2Fe-2S iron-sulfur cluster binding domain-containing protein</fullName>
    </submittedName>
</protein>
<accession>A0A8J8BBB9</accession>
<sequence>MTVQFHRLPVEAVEQLTADAVCIVLAIPEPLREDYRYTAGQHLTIRYRTDGGGEQLRRSYSICAPPPPDGPPSRLAIAVKRHGPGGFADYAVRKLGPGEQLDVLTPVGGFHAQPGELQSGRVRVIAIAAGSGITPVLAILQEALRTNPDSSAALLYGNRTGADVMFLDELADLKDRYGPRFEVLHVLSREDHGSPLLTGRIDREKLPLLLDAIDAEPGDAYYLCGPIGMVDDCRAVLSERGAAHVRFELFDSGTAHKHTALTVAADRGEGPAVTGITVTLGGRTTRCELRVGDESLLAAIMRERPDVPYACTDGVCGTCRAKLRSGSVETARDYALEPEEKSGGFVLTCQSLPTSAQVELDFDA</sequence>
<dbReference type="Gene3D" id="3.40.50.80">
    <property type="entry name" value="Nucleotide-binding domain of ferredoxin-NADP reductase (FNR) module"/>
    <property type="match status" value="1"/>
</dbReference>
<dbReference type="GO" id="GO:0051537">
    <property type="term" value="F:2 iron, 2 sulfur cluster binding"/>
    <property type="evidence" value="ECO:0007669"/>
    <property type="project" value="UniProtKB-KW"/>
</dbReference>
<feature type="domain" description="2Fe-2S ferredoxin-type" evidence="9">
    <location>
        <begin position="274"/>
        <end position="364"/>
    </location>
</feature>
<dbReference type="InterPro" id="IPR001041">
    <property type="entry name" value="2Fe-2S_ferredoxin-type"/>
</dbReference>
<dbReference type="InterPro" id="IPR001709">
    <property type="entry name" value="Flavoprot_Pyr_Nucl_cyt_Rdtase"/>
</dbReference>
<dbReference type="InterPro" id="IPR039261">
    <property type="entry name" value="FNR_nucleotide-bd"/>
</dbReference>
<evidence type="ECO:0000256" key="7">
    <source>
        <dbReference type="ARBA" id="ARBA00023004"/>
    </source>
</evidence>
<dbReference type="EMBL" id="JAGSXH010000036">
    <property type="protein sequence ID" value="MBS2963877.1"/>
    <property type="molecule type" value="Genomic_DNA"/>
</dbReference>
<dbReference type="InterPro" id="IPR006058">
    <property type="entry name" value="2Fe2S_fd_BS"/>
</dbReference>
<dbReference type="InterPro" id="IPR012675">
    <property type="entry name" value="Beta-grasp_dom_sf"/>
</dbReference>
<evidence type="ECO:0000256" key="2">
    <source>
        <dbReference type="ARBA" id="ARBA00022630"/>
    </source>
</evidence>
<evidence type="ECO:0000259" key="9">
    <source>
        <dbReference type="PROSITE" id="PS51085"/>
    </source>
</evidence>
<evidence type="ECO:0000313" key="12">
    <source>
        <dbReference type="Proteomes" id="UP000677913"/>
    </source>
</evidence>
<dbReference type="PRINTS" id="PR00371">
    <property type="entry name" value="FPNCR"/>
</dbReference>
<dbReference type="InterPro" id="IPR036010">
    <property type="entry name" value="2Fe-2S_ferredoxin-like_sf"/>
</dbReference>
<dbReference type="Proteomes" id="UP000677913">
    <property type="component" value="Unassembled WGS sequence"/>
</dbReference>
<keyword evidence="5" id="KW-0274">FAD</keyword>
<keyword evidence="6" id="KW-0560">Oxidoreductase</keyword>
<dbReference type="PANTHER" id="PTHR47354">
    <property type="entry name" value="NADH OXIDOREDUCTASE HCR"/>
    <property type="match status" value="1"/>
</dbReference>
<keyword evidence="2" id="KW-0285">Flavoprotein</keyword>
<dbReference type="InterPro" id="IPR008333">
    <property type="entry name" value="Cbr1-like_FAD-bd_dom"/>
</dbReference>
<dbReference type="PROSITE" id="PS00197">
    <property type="entry name" value="2FE2S_FER_1"/>
    <property type="match status" value="1"/>
</dbReference>
<dbReference type="PROSITE" id="PS51384">
    <property type="entry name" value="FAD_FR"/>
    <property type="match status" value="1"/>
</dbReference>
<name>A0A8J8BBB9_9ACTN</name>
<keyword evidence="4" id="KW-0479">Metal-binding</keyword>
<organism evidence="11 12">
    <name type="scientific">Actinocrinis puniceicyclus</name>
    <dbReference type="NCBI Taxonomy" id="977794"/>
    <lineage>
        <taxon>Bacteria</taxon>
        <taxon>Bacillati</taxon>
        <taxon>Actinomycetota</taxon>
        <taxon>Actinomycetes</taxon>
        <taxon>Catenulisporales</taxon>
        <taxon>Actinospicaceae</taxon>
        <taxon>Actinocrinis</taxon>
    </lineage>
</organism>
<keyword evidence="7" id="KW-0408">Iron</keyword>
<dbReference type="GO" id="GO:0050660">
    <property type="term" value="F:flavin adenine dinucleotide binding"/>
    <property type="evidence" value="ECO:0007669"/>
    <property type="project" value="TreeGrafter"/>
</dbReference>
<dbReference type="AlphaFoldDB" id="A0A8J8BBB9"/>
<dbReference type="InterPro" id="IPR050415">
    <property type="entry name" value="MRET"/>
</dbReference>
<proteinExistence type="predicted"/>
<dbReference type="Pfam" id="PF00970">
    <property type="entry name" value="FAD_binding_6"/>
    <property type="match status" value="1"/>
</dbReference>
<dbReference type="CDD" id="cd00207">
    <property type="entry name" value="fer2"/>
    <property type="match status" value="1"/>
</dbReference>
<dbReference type="RefSeq" id="WP_211467972.1">
    <property type="nucleotide sequence ID" value="NZ_JAGSXH010000036.1"/>
</dbReference>
<dbReference type="Gene3D" id="3.10.20.30">
    <property type="match status" value="1"/>
</dbReference>
<evidence type="ECO:0000256" key="5">
    <source>
        <dbReference type="ARBA" id="ARBA00022827"/>
    </source>
</evidence>
<gene>
    <name evidence="11" type="ORF">KGA66_12535</name>
</gene>
<comment type="cofactor">
    <cofactor evidence="1">
        <name>FAD</name>
        <dbReference type="ChEBI" id="CHEBI:57692"/>
    </cofactor>
</comment>
<dbReference type="SUPFAM" id="SSF54292">
    <property type="entry name" value="2Fe-2S ferredoxin-like"/>
    <property type="match status" value="1"/>
</dbReference>
<evidence type="ECO:0000313" key="11">
    <source>
        <dbReference type="EMBL" id="MBS2963877.1"/>
    </source>
</evidence>
<evidence type="ECO:0000256" key="1">
    <source>
        <dbReference type="ARBA" id="ARBA00001974"/>
    </source>
</evidence>
<dbReference type="Pfam" id="PF00111">
    <property type="entry name" value="Fer2"/>
    <property type="match status" value="1"/>
</dbReference>
<dbReference type="Gene3D" id="2.40.30.10">
    <property type="entry name" value="Translation factors"/>
    <property type="match status" value="1"/>
</dbReference>
<dbReference type="SUPFAM" id="SSF63380">
    <property type="entry name" value="Riboflavin synthase domain-like"/>
    <property type="match status" value="1"/>
</dbReference>
<keyword evidence="8" id="KW-0411">Iron-sulfur</keyword>
<dbReference type="GO" id="GO:0016491">
    <property type="term" value="F:oxidoreductase activity"/>
    <property type="evidence" value="ECO:0007669"/>
    <property type="project" value="UniProtKB-KW"/>
</dbReference>
<evidence type="ECO:0000259" key="10">
    <source>
        <dbReference type="PROSITE" id="PS51384"/>
    </source>
</evidence>
<dbReference type="Pfam" id="PF00175">
    <property type="entry name" value="NAD_binding_1"/>
    <property type="match status" value="1"/>
</dbReference>
<dbReference type="CDD" id="cd06214">
    <property type="entry name" value="PA_degradation_oxidoreductase_like"/>
    <property type="match status" value="1"/>
</dbReference>
<feature type="domain" description="FAD-binding FR-type" evidence="10">
    <location>
        <begin position="3"/>
        <end position="113"/>
    </location>
</feature>
<dbReference type="SUPFAM" id="SSF52343">
    <property type="entry name" value="Ferredoxin reductase-like, C-terminal NADP-linked domain"/>
    <property type="match status" value="1"/>
</dbReference>
<dbReference type="PROSITE" id="PS51085">
    <property type="entry name" value="2FE2S_FER_2"/>
    <property type="match status" value="1"/>
</dbReference>
<comment type="caution">
    <text evidence="11">The sequence shown here is derived from an EMBL/GenBank/DDBJ whole genome shotgun (WGS) entry which is preliminary data.</text>
</comment>
<keyword evidence="12" id="KW-1185">Reference proteome</keyword>
<evidence type="ECO:0000256" key="4">
    <source>
        <dbReference type="ARBA" id="ARBA00022723"/>
    </source>
</evidence>
<dbReference type="InterPro" id="IPR017927">
    <property type="entry name" value="FAD-bd_FR_type"/>
</dbReference>
<evidence type="ECO:0000256" key="8">
    <source>
        <dbReference type="ARBA" id="ARBA00023014"/>
    </source>
</evidence>
<reference evidence="11" key="1">
    <citation type="submission" date="2021-04" db="EMBL/GenBank/DDBJ databases">
        <title>Genome based classification of Actinospica acidithermotolerans sp. nov., an actinobacterium isolated from an Indonesian hot spring.</title>
        <authorList>
            <person name="Kusuma A.B."/>
            <person name="Putra K.E."/>
            <person name="Nafisah S."/>
            <person name="Loh J."/>
            <person name="Nouioui I."/>
            <person name="Goodfellow M."/>
        </authorList>
    </citation>
    <scope>NUCLEOTIDE SEQUENCE</scope>
    <source>
        <strain evidence="11">DSM 45618</strain>
    </source>
</reference>
<evidence type="ECO:0000256" key="6">
    <source>
        <dbReference type="ARBA" id="ARBA00023002"/>
    </source>
</evidence>
<evidence type="ECO:0000256" key="3">
    <source>
        <dbReference type="ARBA" id="ARBA00022714"/>
    </source>
</evidence>
<dbReference type="InterPro" id="IPR017938">
    <property type="entry name" value="Riboflavin_synthase-like_b-brl"/>
</dbReference>
<dbReference type="PANTHER" id="PTHR47354:SF8">
    <property type="entry name" value="1,2-PHENYLACETYL-COA EPOXIDASE, SUBUNIT E"/>
    <property type="match status" value="1"/>
</dbReference>
<dbReference type="PRINTS" id="PR00406">
    <property type="entry name" value="CYTB5RDTASE"/>
</dbReference>
<dbReference type="InterPro" id="IPR001433">
    <property type="entry name" value="OxRdtase_FAD/NAD-bd"/>
</dbReference>
<keyword evidence="3" id="KW-0001">2Fe-2S</keyword>
<dbReference type="GO" id="GO:0046872">
    <property type="term" value="F:metal ion binding"/>
    <property type="evidence" value="ECO:0007669"/>
    <property type="project" value="UniProtKB-KW"/>
</dbReference>